<proteinExistence type="predicted"/>
<gene>
    <name evidence="1" type="ORF">IMI45_07255</name>
</gene>
<reference evidence="1" key="1">
    <citation type="submission" date="2020-10" db="EMBL/GenBank/DDBJ databases">
        <authorList>
            <person name="Delgado J.A."/>
            <person name="Gonzalez J.M."/>
        </authorList>
    </citation>
    <scope>NUCLEOTIDE SEQUENCE</scope>
    <source>
        <strain evidence="1">23.6</strain>
    </source>
</reference>
<dbReference type="AlphaFoldDB" id="A0AB38R2M7"/>
<accession>A0AB38R2M7</accession>
<evidence type="ECO:0000313" key="2">
    <source>
        <dbReference type="Proteomes" id="UP001058458"/>
    </source>
</evidence>
<evidence type="ECO:0008006" key="3">
    <source>
        <dbReference type="Google" id="ProtNLM"/>
    </source>
</evidence>
<dbReference type="RefSeq" id="WP_256834810.1">
    <property type="nucleotide sequence ID" value="NZ_CP063414.1"/>
</dbReference>
<evidence type="ECO:0000313" key="1">
    <source>
        <dbReference type="EMBL" id="UOE77595.1"/>
    </source>
</evidence>
<name>A0AB38R2M7_PARTM</name>
<dbReference type="Proteomes" id="UP001058458">
    <property type="component" value="Chromosome"/>
</dbReference>
<organism evidence="1 2">
    <name type="scientific">Parageobacillus thermoglucosidasius</name>
    <name type="common">Geobacillus thermoglucosidasius</name>
    <dbReference type="NCBI Taxonomy" id="1426"/>
    <lineage>
        <taxon>Bacteria</taxon>
        <taxon>Bacillati</taxon>
        <taxon>Bacillota</taxon>
        <taxon>Bacilli</taxon>
        <taxon>Bacillales</taxon>
        <taxon>Anoxybacillaceae</taxon>
        <taxon>Parageobacillus</taxon>
    </lineage>
</organism>
<protein>
    <recommendedName>
        <fullName evidence="3">Phage protein</fullName>
    </recommendedName>
</protein>
<dbReference type="EMBL" id="CP063414">
    <property type="protein sequence ID" value="UOE77595.1"/>
    <property type="molecule type" value="Genomic_DNA"/>
</dbReference>
<sequence length="91" mass="10574">MVDTKRMLIAPIDIKTWYYDEVSMETAYKRLNALKKLGYDRCLLVVEKIGVQKYVLLEGYREYATLITLQPNVAVPCYVVEHKEKAVSKSK</sequence>